<organism evidence="8 9">
    <name type="scientific">Prosthecochloris vibrioformis</name>
    <name type="common">Chlorobium vibrioforme</name>
    <dbReference type="NCBI Taxonomy" id="1098"/>
    <lineage>
        <taxon>Bacteria</taxon>
        <taxon>Pseudomonadati</taxon>
        <taxon>Chlorobiota</taxon>
        <taxon>Chlorobiia</taxon>
        <taxon>Chlorobiales</taxon>
        <taxon>Chlorobiaceae</taxon>
        <taxon>Prosthecochloris</taxon>
    </lineage>
</organism>
<evidence type="ECO:0000256" key="1">
    <source>
        <dbReference type="ARBA" id="ARBA00004141"/>
    </source>
</evidence>
<dbReference type="InterPro" id="IPR026870">
    <property type="entry name" value="Zinc_ribbon_dom"/>
</dbReference>
<protein>
    <submittedName>
        <fullName evidence="8">Zinc-ribbon domain and TM2 domain-containing protein</fullName>
    </submittedName>
</protein>
<evidence type="ECO:0000259" key="6">
    <source>
        <dbReference type="Pfam" id="PF05154"/>
    </source>
</evidence>
<dbReference type="Proteomes" id="UP000309544">
    <property type="component" value="Unassembled WGS sequence"/>
</dbReference>
<keyword evidence="9" id="KW-1185">Reference proteome</keyword>
<name>A0A5C4RZ16_PROVB</name>
<dbReference type="EMBL" id="VDCI01000010">
    <property type="protein sequence ID" value="TNJ35901.1"/>
    <property type="molecule type" value="Genomic_DNA"/>
</dbReference>
<dbReference type="Pfam" id="PF13240">
    <property type="entry name" value="Zn_Ribbon_1"/>
    <property type="match status" value="1"/>
</dbReference>
<feature type="transmembrane region" description="Helical" evidence="5">
    <location>
        <begin position="71"/>
        <end position="96"/>
    </location>
</feature>
<evidence type="ECO:0000259" key="7">
    <source>
        <dbReference type="Pfam" id="PF13240"/>
    </source>
</evidence>
<evidence type="ECO:0000256" key="5">
    <source>
        <dbReference type="SAM" id="Phobius"/>
    </source>
</evidence>
<dbReference type="InterPro" id="IPR007829">
    <property type="entry name" value="TM2"/>
</dbReference>
<evidence type="ECO:0000256" key="2">
    <source>
        <dbReference type="ARBA" id="ARBA00022692"/>
    </source>
</evidence>
<comment type="caution">
    <text evidence="8">The sequence shown here is derived from an EMBL/GenBank/DDBJ whole genome shotgun (WGS) entry which is preliminary data.</text>
</comment>
<feature type="domain" description="Zinc-ribbon" evidence="7">
    <location>
        <begin position="5"/>
        <end position="27"/>
    </location>
</feature>
<evidence type="ECO:0000313" key="8">
    <source>
        <dbReference type="EMBL" id="TNJ35901.1"/>
    </source>
</evidence>
<feature type="domain" description="TM2" evidence="6">
    <location>
        <begin position="42"/>
        <end position="91"/>
    </location>
</feature>
<keyword evidence="2 5" id="KW-0812">Transmembrane</keyword>
<evidence type="ECO:0000313" key="9">
    <source>
        <dbReference type="Proteomes" id="UP000309544"/>
    </source>
</evidence>
<feature type="transmembrane region" description="Helical" evidence="5">
    <location>
        <begin position="47"/>
        <end position="65"/>
    </location>
</feature>
<keyword evidence="3 5" id="KW-1133">Transmembrane helix</keyword>
<gene>
    <name evidence="8" type="ORF">FGF68_09490</name>
</gene>
<keyword evidence="4 5" id="KW-0472">Membrane</keyword>
<evidence type="ECO:0000256" key="3">
    <source>
        <dbReference type="ARBA" id="ARBA00022989"/>
    </source>
</evidence>
<dbReference type="Pfam" id="PF05154">
    <property type="entry name" value="TM2"/>
    <property type="match status" value="1"/>
</dbReference>
<sequence>MAIIKCSECGKDVSDKAKSCPNCGAPINENTANSKAIVVTAPKSRSLAVLLALFLGGLGIHKFYLNSPGWGFIYLIFCWTFIPAILGLIEALNYLFMSDKTFQQRYAK</sequence>
<proteinExistence type="predicted"/>
<accession>A0A5C4RZ16</accession>
<reference evidence="8 9" key="1">
    <citation type="submission" date="2019-05" db="EMBL/GenBank/DDBJ databases">
        <title>Draft Whole-Genome sequence of the green sulfur bacterium Prosthecochloris vibrioformis DSM 260.</title>
        <authorList>
            <person name="Meyer T.E."/>
            <person name="Kyndt J.A."/>
        </authorList>
    </citation>
    <scope>NUCLEOTIDE SEQUENCE [LARGE SCALE GENOMIC DNA]</scope>
    <source>
        <strain evidence="8 9">DSM 260</strain>
    </source>
</reference>
<dbReference type="GO" id="GO:0016020">
    <property type="term" value="C:membrane"/>
    <property type="evidence" value="ECO:0007669"/>
    <property type="project" value="UniProtKB-SubCell"/>
</dbReference>
<evidence type="ECO:0000256" key="4">
    <source>
        <dbReference type="ARBA" id="ARBA00023136"/>
    </source>
</evidence>
<dbReference type="AlphaFoldDB" id="A0A5C4RZ16"/>
<comment type="subcellular location">
    <subcellularLocation>
        <location evidence="1">Membrane</location>
        <topology evidence="1">Multi-pass membrane protein</topology>
    </subcellularLocation>
</comment>
<dbReference type="RefSeq" id="WP_139626851.1">
    <property type="nucleotide sequence ID" value="NZ_VDCI01000010.1"/>
</dbReference>